<dbReference type="NCBIfam" id="TIGR01069">
    <property type="entry name" value="mutS2"/>
    <property type="match status" value="1"/>
</dbReference>
<keyword evidence="7" id="KW-0540">Nuclease</keyword>
<evidence type="ECO:0000256" key="2">
    <source>
        <dbReference type="ARBA" id="ARBA00022741"/>
    </source>
</evidence>
<keyword evidence="3 7" id="KW-0378">Hydrolase</keyword>
<dbReference type="PANTHER" id="PTHR48466">
    <property type="entry name" value="OS10G0509000 PROTEIN-RELATED"/>
    <property type="match status" value="1"/>
</dbReference>
<dbReference type="InterPro" id="IPR005747">
    <property type="entry name" value="MutS2"/>
</dbReference>
<dbReference type="InterPro" id="IPR036187">
    <property type="entry name" value="DNA_mismatch_repair_MutS_sf"/>
</dbReference>
<dbReference type="GO" id="GO:0019843">
    <property type="term" value="F:rRNA binding"/>
    <property type="evidence" value="ECO:0007669"/>
    <property type="project" value="UniProtKB-UniRule"/>
</dbReference>
<comment type="function">
    <text evidence="7">Acts as a ribosome collision sensor, splitting the ribosome into its 2 subunits. Detects stalled/collided 70S ribosomes which it binds and splits by an ATP-hydrolysis driven conformational change. Acts upstream of the ribosome quality control system (RQC), a ribosome-associated complex that mediates the extraction of incompletely synthesized nascent chains from stalled ribosomes and their subsequent degradation. Probably generates substrates for RQC.</text>
</comment>
<dbReference type="Proteomes" id="UP000243739">
    <property type="component" value="Unassembled WGS sequence"/>
</dbReference>
<comment type="similarity">
    <text evidence="7">Belongs to the DNA mismatch repair MutS family. MutS2 subfamily.</text>
</comment>
<name>A0A1D2YUD4_9BACI</name>
<dbReference type="Pfam" id="PF00488">
    <property type="entry name" value="MutS_V"/>
    <property type="match status" value="1"/>
</dbReference>
<dbReference type="Gene3D" id="1.10.1420.10">
    <property type="match status" value="2"/>
</dbReference>
<organism evidence="10 11">
    <name type="scientific">Vulcanibacillus modesticaldus</name>
    <dbReference type="NCBI Taxonomy" id="337097"/>
    <lineage>
        <taxon>Bacteria</taxon>
        <taxon>Bacillati</taxon>
        <taxon>Bacillota</taxon>
        <taxon>Bacilli</taxon>
        <taxon>Bacillales</taxon>
        <taxon>Bacillaceae</taxon>
        <taxon>Vulcanibacillus</taxon>
    </lineage>
</organism>
<evidence type="ECO:0000256" key="4">
    <source>
        <dbReference type="ARBA" id="ARBA00022840"/>
    </source>
</evidence>
<dbReference type="PIRSF" id="PIRSF005814">
    <property type="entry name" value="MutS_YshD"/>
    <property type="match status" value="1"/>
</dbReference>
<dbReference type="GO" id="GO:0016887">
    <property type="term" value="F:ATP hydrolysis activity"/>
    <property type="evidence" value="ECO:0007669"/>
    <property type="project" value="InterPro"/>
</dbReference>
<keyword evidence="8" id="KW-0175">Coiled coil</keyword>
<dbReference type="InterPro" id="IPR002625">
    <property type="entry name" value="Smr_dom"/>
</dbReference>
<dbReference type="EC" id="3.6.4.-" evidence="7"/>
<dbReference type="InterPro" id="IPR027417">
    <property type="entry name" value="P-loop_NTPase"/>
</dbReference>
<dbReference type="SMART" id="SM00534">
    <property type="entry name" value="MUTSac"/>
    <property type="match status" value="1"/>
</dbReference>
<dbReference type="GO" id="GO:0072344">
    <property type="term" value="P:rescue of stalled ribosome"/>
    <property type="evidence" value="ECO:0007669"/>
    <property type="project" value="UniProtKB-UniRule"/>
</dbReference>
<dbReference type="GO" id="GO:0004519">
    <property type="term" value="F:endonuclease activity"/>
    <property type="evidence" value="ECO:0007669"/>
    <property type="project" value="UniProtKB-UniRule"/>
</dbReference>
<dbReference type="GO" id="GO:0140664">
    <property type="term" value="F:ATP-dependent DNA damage sensor activity"/>
    <property type="evidence" value="ECO:0007669"/>
    <property type="project" value="InterPro"/>
</dbReference>
<dbReference type="InterPro" id="IPR036063">
    <property type="entry name" value="Smr_dom_sf"/>
</dbReference>
<dbReference type="EMBL" id="MIJF01000024">
    <property type="protein sequence ID" value="OEF99318.1"/>
    <property type="molecule type" value="Genomic_DNA"/>
</dbReference>
<dbReference type="AlphaFoldDB" id="A0A1D2YUD4"/>
<dbReference type="FunFam" id="3.40.50.300:FF:000830">
    <property type="entry name" value="Endonuclease MutS2"/>
    <property type="match status" value="1"/>
</dbReference>
<accession>A0A1D2YUD4</accession>
<dbReference type="PROSITE" id="PS50828">
    <property type="entry name" value="SMR"/>
    <property type="match status" value="1"/>
</dbReference>
<evidence type="ECO:0000256" key="8">
    <source>
        <dbReference type="SAM" id="Coils"/>
    </source>
</evidence>
<protein>
    <recommendedName>
        <fullName evidence="7">Endonuclease MutS2</fullName>
        <ecNumber evidence="7">3.1.-.-</ecNumber>
    </recommendedName>
    <alternativeName>
        <fullName evidence="7">Ribosome-associated protein quality control-upstream factor</fullName>
        <shortName evidence="7">RQC-upstream factor</shortName>
        <shortName evidence="7">RqcU</shortName>
        <ecNumber evidence="7">3.6.4.-</ecNumber>
    </alternativeName>
</protein>
<dbReference type="Gene3D" id="3.40.50.300">
    <property type="entry name" value="P-loop containing nucleotide triphosphate hydrolases"/>
    <property type="match status" value="1"/>
</dbReference>
<sequence length="794" mass="88733">MFYILQIKGGFFVNIRGLDTLEFPKIISMLENKASSAIGKELCQQLIPTNDLHQALQMQEETKEALDVIRLKGGLPLGGIRDIRAYIKRLNIGGNLTAEQLLEISNTLYAGKKVKRSIINLADKNPLPILLSHATEINELEEIEGKINSCINEYGEIMDTASPALRTIRQQIRTLEARVKEKLEQILRNTSNQKMLQEPIITIRNGRYVIPVKQEYRSVFGGMVHDQSASGATLFIEPEVVVQINNQLKETQMKEEKEIEKILKELSDEVRLEADTLTKNIEHLSKLDFIQAKAELALEMKATMPKLNDLGIVDLKKARHPLIPANKVVPINIHLGKEFNSIVITGPNTGGKTVTLKTLGLLTLMAMAGLHIPAEDESEVAVFSAVYADIGDEQSIEQSLSTFSGHLTNIVDILAKMNSDSLILLDELGAGTDPTEGAALAIAILEKIRTKGAKVVATTHYSELKAYAYNRKDVINASVEFDVETLRPTYRLLIGVPGRSNAFAIAKRLGLSQDIIDFAKGQISDDNLQVESMIESLEKNQRTAEKERYQAELLRKEIEIRSQELEEKIASFESNKLRLLEEARQSAEAIVKKAKKEAEEIIAELRKMAKEEQVGIKEHRLIEMKKRLDESVPEVAKPKPRKKSKNAKIEIGDQVKVLSYGQKGTVLEKVSDKEYLVQIGILKMKIDKSDLEVIEVKQKQHKEIKLTTVKRSSDAKSEIDVRGKTVEEAIIEIDRYLDEAFMQGFGQVSIIHGKGTGALRTGLQNFLKKHPHVKRTRLGQFSEGGSGVTVVELK</sequence>
<dbReference type="SMART" id="SM00533">
    <property type="entry name" value="MUTSd"/>
    <property type="match status" value="1"/>
</dbReference>
<reference evidence="10 11" key="1">
    <citation type="submission" date="2016-09" db="EMBL/GenBank/DDBJ databases">
        <title>Draft genome sequence for the type strain of Vulcanibacillus modesticaldus BR, a strictly anaerobic, moderately thermophilic, and nitrate-reducing bacterium from deep sea-hydrothermal vents of the Mid-Atlantic Ridge.</title>
        <authorList>
            <person name="Abin C.A."/>
            <person name="Hollibaugh J.T."/>
        </authorList>
    </citation>
    <scope>NUCLEOTIDE SEQUENCE [LARGE SCALE GENOMIC DNA]</scope>
    <source>
        <strain evidence="10 11">BR</strain>
    </source>
</reference>
<dbReference type="InterPro" id="IPR046893">
    <property type="entry name" value="MSSS"/>
</dbReference>
<dbReference type="InterPro" id="IPR045076">
    <property type="entry name" value="MutS"/>
</dbReference>
<dbReference type="Pfam" id="PF01713">
    <property type="entry name" value="Smr"/>
    <property type="match status" value="1"/>
</dbReference>
<evidence type="ECO:0000256" key="5">
    <source>
        <dbReference type="ARBA" id="ARBA00022884"/>
    </source>
</evidence>
<dbReference type="GO" id="GO:0006298">
    <property type="term" value="P:mismatch repair"/>
    <property type="evidence" value="ECO:0007669"/>
    <property type="project" value="InterPro"/>
</dbReference>
<keyword evidence="5 7" id="KW-0694">RNA-binding</keyword>
<dbReference type="Gene3D" id="3.30.1370.110">
    <property type="match status" value="1"/>
</dbReference>
<dbReference type="GO" id="GO:0043023">
    <property type="term" value="F:ribosomal large subunit binding"/>
    <property type="evidence" value="ECO:0007669"/>
    <property type="project" value="UniProtKB-UniRule"/>
</dbReference>
<evidence type="ECO:0000256" key="1">
    <source>
        <dbReference type="ARBA" id="ARBA00022730"/>
    </source>
</evidence>
<dbReference type="EC" id="3.1.-.-" evidence="7"/>
<dbReference type="SUPFAM" id="SSF48334">
    <property type="entry name" value="DNA repair protein MutS, domain III"/>
    <property type="match status" value="1"/>
</dbReference>
<comment type="function">
    <text evidence="7">Endonuclease that is involved in the suppression of homologous recombination and thus may have a key role in the control of bacterial genetic diversity.</text>
</comment>
<gene>
    <name evidence="7" type="primary">mutS2</name>
    <name evidence="7" type="synonym">rqcU</name>
    <name evidence="10" type="ORF">BHF71_01635</name>
</gene>
<dbReference type="InterPro" id="IPR000432">
    <property type="entry name" value="DNA_mismatch_repair_MutS_C"/>
</dbReference>
<feature type="binding site" evidence="7">
    <location>
        <begin position="346"/>
        <end position="353"/>
    </location>
    <ligand>
        <name>ATP</name>
        <dbReference type="ChEBI" id="CHEBI:30616"/>
    </ligand>
</feature>
<dbReference type="Pfam" id="PF20297">
    <property type="entry name" value="MSSS"/>
    <property type="match status" value="1"/>
</dbReference>
<keyword evidence="4 7" id="KW-0067">ATP-binding</keyword>
<comment type="subunit">
    <text evidence="7">Homodimer. Binds to stalled ribosomes, contacting rRNA.</text>
</comment>
<dbReference type="HAMAP" id="MF_00092">
    <property type="entry name" value="MutS2"/>
    <property type="match status" value="1"/>
</dbReference>
<evidence type="ECO:0000313" key="11">
    <source>
        <dbReference type="Proteomes" id="UP000243739"/>
    </source>
</evidence>
<keyword evidence="6 7" id="KW-0238">DNA-binding</keyword>
<dbReference type="SUPFAM" id="SSF52540">
    <property type="entry name" value="P-loop containing nucleoside triphosphate hydrolases"/>
    <property type="match status" value="1"/>
</dbReference>
<evidence type="ECO:0000256" key="6">
    <source>
        <dbReference type="ARBA" id="ARBA00023125"/>
    </source>
</evidence>
<keyword evidence="11" id="KW-1185">Reference proteome</keyword>
<keyword evidence="7 10" id="KW-0255">Endonuclease</keyword>
<evidence type="ECO:0000313" key="10">
    <source>
        <dbReference type="EMBL" id="OEF99318.1"/>
    </source>
</evidence>
<keyword evidence="2 7" id="KW-0547">Nucleotide-binding</keyword>
<dbReference type="GO" id="GO:0045910">
    <property type="term" value="P:negative regulation of DNA recombination"/>
    <property type="evidence" value="ECO:0007669"/>
    <property type="project" value="InterPro"/>
</dbReference>
<feature type="coiled-coil region" evidence="8">
    <location>
        <begin position="527"/>
        <end position="615"/>
    </location>
</feature>
<dbReference type="SUPFAM" id="SSF160443">
    <property type="entry name" value="SMR domain-like"/>
    <property type="match status" value="1"/>
</dbReference>
<dbReference type="PANTHER" id="PTHR48466:SF2">
    <property type="entry name" value="OS10G0509000 PROTEIN"/>
    <property type="match status" value="1"/>
</dbReference>
<comment type="caution">
    <text evidence="10">The sequence shown here is derived from an EMBL/GenBank/DDBJ whole genome shotgun (WGS) entry which is preliminary data.</text>
</comment>
<proteinExistence type="inferred from homology"/>
<dbReference type="PROSITE" id="PS00486">
    <property type="entry name" value="DNA_MISMATCH_REPAIR_2"/>
    <property type="match status" value="1"/>
</dbReference>
<keyword evidence="1 7" id="KW-0699">rRNA-binding</keyword>
<feature type="domain" description="Smr" evidence="9">
    <location>
        <begin position="719"/>
        <end position="794"/>
    </location>
</feature>
<dbReference type="GO" id="GO:0005524">
    <property type="term" value="F:ATP binding"/>
    <property type="evidence" value="ECO:0007669"/>
    <property type="project" value="UniProtKB-UniRule"/>
</dbReference>
<dbReference type="GO" id="GO:0030983">
    <property type="term" value="F:mismatched DNA binding"/>
    <property type="evidence" value="ECO:0007669"/>
    <property type="project" value="InterPro"/>
</dbReference>
<evidence type="ECO:0000256" key="7">
    <source>
        <dbReference type="HAMAP-Rule" id="MF_00092"/>
    </source>
</evidence>
<dbReference type="SMART" id="SM00463">
    <property type="entry name" value="SMR"/>
    <property type="match status" value="1"/>
</dbReference>
<dbReference type="STRING" id="337097.BHF71_01635"/>
<dbReference type="InterPro" id="IPR007696">
    <property type="entry name" value="DNA_mismatch_repair_MutS_core"/>
</dbReference>
<evidence type="ECO:0000259" key="9">
    <source>
        <dbReference type="PROSITE" id="PS50828"/>
    </source>
</evidence>
<evidence type="ECO:0000256" key="3">
    <source>
        <dbReference type="ARBA" id="ARBA00022801"/>
    </source>
</evidence>